<comment type="caution">
    <text evidence="14">The sequence shown here is derived from an EMBL/GenBank/DDBJ whole genome shotgun (WGS) entry which is preliminary data.</text>
</comment>
<comment type="cofactor">
    <cofactor evidence="1 12">
        <name>pyridoxal 5'-phosphate</name>
        <dbReference type="ChEBI" id="CHEBI:597326"/>
    </cofactor>
</comment>
<evidence type="ECO:0000256" key="8">
    <source>
        <dbReference type="ARBA" id="ARBA00022898"/>
    </source>
</evidence>
<comment type="similarity">
    <text evidence="3">Belongs to the class-V pyridoxal-phosphate-dependent aminotransferase family. NifS/IscS subfamily.</text>
</comment>
<evidence type="ECO:0000256" key="12">
    <source>
        <dbReference type="RuleBase" id="RU004504"/>
    </source>
</evidence>
<dbReference type="GO" id="GO:0046872">
    <property type="term" value="F:metal ion binding"/>
    <property type="evidence" value="ECO:0007669"/>
    <property type="project" value="UniProtKB-KW"/>
</dbReference>
<name>A0A501PSM5_9PROT</name>
<dbReference type="EMBL" id="VFIY01000004">
    <property type="protein sequence ID" value="TPD63255.1"/>
    <property type="molecule type" value="Genomic_DNA"/>
</dbReference>
<reference evidence="15" key="1">
    <citation type="submission" date="2019-06" db="EMBL/GenBank/DDBJ databases">
        <title>The complete genome of Emcibacter congregatus ZYLT.</title>
        <authorList>
            <person name="Zhao Z."/>
        </authorList>
    </citation>
    <scope>NUCLEOTIDE SEQUENCE [LARGE SCALE GENOMIC DNA]</scope>
    <source>
        <strain evidence="15">MCCC 1A06723</strain>
    </source>
</reference>
<dbReference type="PIRSF" id="PIRSF005572">
    <property type="entry name" value="NifS"/>
    <property type="match status" value="1"/>
</dbReference>
<sequence>MAYLDYNATVPVRPEVIEEMSRALAAGGNASSVHTIGRKAKATLEKSRATIADMINCRPQMITFTSGGTEANNIALRCVGAERLIVAATEHDSVLDVARHFPGETDILPVSERGLIDRAELENLLKNSDRKTVVSIMLANNETGVIQEIAELSELVHYYNALMHTDAVQAFGKIPLDFRALGVDMMSLSSHKIGGPQGAGAFVAWEKIDVEPLIRGGGQELGRRSGTENLPGIAGFGTAAGMVPKSLQAMQQIGEWRDRIEQQLSRHSNKVRFFGAASDRLPNVTSILMPDVSSETQVMAMDLEGICVSAGSACSSGKVKASHVITAMGGSEQEASSTIRVSLGWNSKQEDVERFITAWCKLYDRKHGA</sequence>
<dbReference type="InterPro" id="IPR015422">
    <property type="entry name" value="PyrdxlP-dep_Trfase_small"/>
</dbReference>
<dbReference type="PROSITE" id="PS00595">
    <property type="entry name" value="AA_TRANSFER_CLASS_5"/>
    <property type="match status" value="1"/>
</dbReference>
<proteinExistence type="inferred from homology"/>
<dbReference type="Gene3D" id="3.40.640.10">
    <property type="entry name" value="Type I PLP-dependent aspartate aminotransferase-like (Major domain)"/>
    <property type="match status" value="1"/>
</dbReference>
<dbReference type="PANTHER" id="PTHR11601:SF34">
    <property type="entry name" value="CYSTEINE DESULFURASE"/>
    <property type="match status" value="1"/>
</dbReference>
<dbReference type="PANTHER" id="PTHR11601">
    <property type="entry name" value="CYSTEINE DESULFURYLASE FAMILY MEMBER"/>
    <property type="match status" value="1"/>
</dbReference>
<organism evidence="14 15">
    <name type="scientific">Emcibacter nanhaiensis</name>
    <dbReference type="NCBI Taxonomy" id="1505037"/>
    <lineage>
        <taxon>Bacteria</taxon>
        <taxon>Pseudomonadati</taxon>
        <taxon>Pseudomonadota</taxon>
        <taxon>Alphaproteobacteria</taxon>
        <taxon>Emcibacterales</taxon>
        <taxon>Emcibacteraceae</taxon>
        <taxon>Emcibacter</taxon>
    </lineage>
</organism>
<dbReference type="GO" id="GO:0051536">
    <property type="term" value="F:iron-sulfur cluster binding"/>
    <property type="evidence" value="ECO:0007669"/>
    <property type="project" value="UniProtKB-KW"/>
</dbReference>
<keyword evidence="8" id="KW-0663">Pyridoxal phosphate</keyword>
<dbReference type="EC" id="2.8.1.7" evidence="4"/>
<dbReference type="AlphaFoldDB" id="A0A501PSM5"/>
<feature type="domain" description="Aminotransferase class V" evidence="13">
    <location>
        <begin position="3"/>
        <end position="355"/>
    </location>
</feature>
<keyword evidence="15" id="KW-1185">Reference proteome</keyword>
<dbReference type="InterPro" id="IPR020578">
    <property type="entry name" value="Aminotrans_V_PyrdxlP_BS"/>
</dbReference>
<evidence type="ECO:0000256" key="6">
    <source>
        <dbReference type="ARBA" id="ARBA00022679"/>
    </source>
</evidence>
<evidence type="ECO:0000256" key="9">
    <source>
        <dbReference type="ARBA" id="ARBA00023004"/>
    </source>
</evidence>
<protein>
    <recommendedName>
        <fullName evidence="5">Cysteine desulfurase</fullName>
        <ecNumber evidence="4">2.8.1.7</ecNumber>
    </recommendedName>
</protein>
<evidence type="ECO:0000256" key="10">
    <source>
        <dbReference type="ARBA" id="ARBA00023014"/>
    </source>
</evidence>
<dbReference type="Pfam" id="PF00266">
    <property type="entry name" value="Aminotran_5"/>
    <property type="match status" value="1"/>
</dbReference>
<gene>
    <name evidence="14" type="ORF">FIV46_02565</name>
</gene>
<dbReference type="InterPro" id="IPR016454">
    <property type="entry name" value="Cysteine_dSase"/>
</dbReference>
<comment type="catalytic activity">
    <reaction evidence="11">
        <text>(sulfur carrier)-H + L-cysteine = (sulfur carrier)-SH + L-alanine</text>
        <dbReference type="Rhea" id="RHEA:43892"/>
        <dbReference type="Rhea" id="RHEA-COMP:14737"/>
        <dbReference type="Rhea" id="RHEA-COMP:14739"/>
        <dbReference type="ChEBI" id="CHEBI:29917"/>
        <dbReference type="ChEBI" id="CHEBI:35235"/>
        <dbReference type="ChEBI" id="CHEBI:57972"/>
        <dbReference type="ChEBI" id="CHEBI:64428"/>
        <dbReference type="EC" id="2.8.1.7"/>
    </reaction>
</comment>
<evidence type="ECO:0000256" key="5">
    <source>
        <dbReference type="ARBA" id="ARBA00013558"/>
    </source>
</evidence>
<dbReference type="GO" id="GO:0031071">
    <property type="term" value="F:cysteine desulfurase activity"/>
    <property type="evidence" value="ECO:0007669"/>
    <property type="project" value="UniProtKB-EC"/>
</dbReference>
<keyword evidence="10" id="KW-0411">Iron-sulfur</keyword>
<dbReference type="OrthoDB" id="9808002at2"/>
<evidence type="ECO:0000256" key="3">
    <source>
        <dbReference type="ARBA" id="ARBA00006490"/>
    </source>
</evidence>
<dbReference type="Gene3D" id="1.10.260.50">
    <property type="match status" value="1"/>
</dbReference>
<dbReference type="SUPFAM" id="SSF53383">
    <property type="entry name" value="PLP-dependent transferases"/>
    <property type="match status" value="1"/>
</dbReference>
<evidence type="ECO:0000256" key="4">
    <source>
        <dbReference type="ARBA" id="ARBA00012239"/>
    </source>
</evidence>
<dbReference type="Gene3D" id="3.90.1150.10">
    <property type="entry name" value="Aspartate Aminotransferase, domain 1"/>
    <property type="match status" value="1"/>
</dbReference>
<evidence type="ECO:0000256" key="1">
    <source>
        <dbReference type="ARBA" id="ARBA00001933"/>
    </source>
</evidence>
<evidence type="ECO:0000313" key="14">
    <source>
        <dbReference type="EMBL" id="TPD63255.1"/>
    </source>
</evidence>
<dbReference type="InterPro" id="IPR015421">
    <property type="entry name" value="PyrdxlP-dep_Trfase_major"/>
</dbReference>
<evidence type="ECO:0000256" key="7">
    <source>
        <dbReference type="ARBA" id="ARBA00022723"/>
    </source>
</evidence>
<dbReference type="Proteomes" id="UP000319148">
    <property type="component" value="Unassembled WGS sequence"/>
</dbReference>
<evidence type="ECO:0000259" key="13">
    <source>
        <dbReference type="Pfam" id="PF00266"/>
    </source>
</evidence>
<comment type="function">
    <text evidence="2">Catalyzes the removal of elemental sulfur atoms from cysteine to produce alanine. Seems to participate in the biosynthesis of the nitrogenase metalloclusters by providing the inorganic sulfur required for the Fe-S core formation.</text>
</comment>
<accession>A0A501PSM5</accession>
<keyword evidence="7" id="KW-0479">Metal-binding</keyword>
<evidence type="ECO:0000256" key="2">
    <source>
        <dbReference type="ARBA" id="ARBA00003120"/>
    </source>
</evidence>
<dbReference type="InterPro" id="IPR000192">
    <property type="entry name" value="Aminotrans_V_dom"/>
</dbReference>
<keyword evidence="9" id="KW-0408">Iron</keyword>
<evidence type="ECO:0000313" key="15">
    <source>
        <dbReference type="Proteomes" id="UP000319148"/>
    </source>
</evidence>
<evidence type="ECO:0000256" key="11">
    <source>
        <dbReference type="ARBA" id="ARBA00050776"/>
    </source>
</evidence>
<dbReference type="InterPro" id="IPR015424">
    <property type="entry name" value="PyrdxlP-dep_Trfase"/>
</dbReference>
<keyword evidence="6" id="KW-0808">Transferase</keyword>